<dbReference type="PANTHER" id="PTHR34299:SF1">
    <property type="entry name" value="DIACYLGLYCEROL KINASE"/>
    <property type="match status" value="1"/>
</dbReference>
<keyword evidence="3" id="KW-1003">Cell membrane</keyword>
<keyword evidence="7 17" id="KW-0547">Nucleotide-binding</keyword>
<dbReference type="GO" id="GO:0046872">
    <property type="term" value="F:metal ion binding"/>
    <property type="evidence" value="ECO:0007669"/>
    <property type="project" value="UniProtKB-KW"/>
</dbReference>
<dbReference type="EMBL" id="QWKH01000018">
    <property type="protein sequence ID" value="NBI34219.1"/>
    <property type="molecule type" value="Genomic_DNA"/>
</dbReference>
<keyword evidence="9 17" id="KW-0067">ATP-binding</keyword>
<evidence type="ECO:0000256" key="16">
    <source>
        <dbReference type="PIRSR" id="PIRSR600829-2"/>
    </source>
</evidence>
<evidence type="ECO:0000256" key="1">
    <source>
        <dbReference type="ARBA" id="ARBA00004651"/>
    </source>
</evidence>
<feature type="transmembrane region" description="Helical" evidence="19">
    <location>
        <begin position="87"/>
        <end position="106"/>
    </location>
</feature>
<evidence type="ECO:0000313" key="20">
    <source>
        <dbReference type="EMBL" id="NBI34219.1"/>
    </source>
</evidence>
<evidence type="ECO:0000256" key="4">
    <source>
        <dbReference type="ARBA" id="ARBA00022516"/>
    </source>
</evidence>
<evidence type="ECO:0000256" key="9">
    <source>
        <dbReference type="ARBA" id="ARBA00022840"/>
    </source>
</evidence>
<evidence type="ECO:0000256" key="15">
    <source>
        <dbReference type="PIRSR" id="PIRSR600829-1"/>
    </source>
</evidence>
<keyword evidence="4" id="KW-0444">Lipid biosynthesis</keyword>
<dbReference type="Gene3D" id="1.10.287.3610">
    <property type="match status" value="1"/>
</dbReference>
<keyword evidence="12 19" id="KW-0472">Membrane</keyword>
<accession>A0A7C9JD72</accession>
<dbReference type="Pfam" id="PF01219">
    <property type="entry name" value="DAGK_prokar"/>
    <property type="match status" value="1"/>
</dbReference>
<evidence type="ECO:0000256" key="14">
    <source>
        <dbReference type="ARBA" id="ARBA00023264"/>
    </source>
</evidence>
<dbReference type="GO" id="GO:0016301">
    <property type="term" value="F:kinase activity"/>
    <property type="evidence" value="ECO:0007669"/>
    <property type="project" value="UniProtKB-KW"/>
</dbReference>
<evidence type="ECO:0000256" key="3">
    <source>
        <dbReference type="ARBA" id="ARBA00022475"/>
    </source>
</evidence>
<evidence type="ECO:0000256" key="12">
    <source>
        <dbReference type="ARBA" id="ARBA00023136"/>
    </source>
</evidence>
<feature type="binding site" evidence="18">
    <location>
        <position position="107"/>
    </location>
    <ligand>
        <name>a divalent metal cation</name>
        <dbReference type="ChEBI" id="CHEBI:60240"/>
    </ligand>
</feature>
<feature type="transmembrane region" description="Helical" evidence="19">
    <location>
        <begin position="64"/>
        <end position="81"/>
    </location>
</feature>
<keyword evidence="6 19" id="KW-0812">Transmembrane</keyword>
<organism evidence="20">
    <name type="scientific">Muribaculaceae bacterium Z82</name>
    <dbReference type="NCBI Taxonomy" id="2304548"/>
    <lineage>
        <taxon>Bacteria</taxon>
        <taxon>Pseudomonadati</taxon>
        <taxon>Bacteroidota</taxon>
        <taxon>Bacteroidia</taxon>
        <taxon>Bacteroidales</taxon>
        <taxon>Muribaculaceae</taxon>
    </lineage>
</organism>
<keyword evidence="18" id="KW-0460">Magnesium</keyword>
<comment type="subcellular location">
    <subcellularLocation>
        <location evidence="1">Cell membrane</location>
        <topology evidence="1">Multi-pass membrane protein</topology>
    </subcellularLocation>
</comment>
<keyword evidence="18" id="KW-0479">Metal-binding</keyword>
<keyword evidence="5" id="KW-0808">Transferase</keyword>
<keyword evidence="10 19" id="KW-1133">Transmembrane helix</keyword>
<keyword evidence="11" id="KW-0443">Lipid metabolism</keyword>
<feature type="binding site" evidence="17">
    <location>
        <begin position="125"/>
        <end position="126"/>
    </location>
    <ligand>
        <name>ATP</name>
        <dbReference type="ChEBI" id="CHEBI:30616"/>
    </ligand>
</feature>
<evidence type="ECO:0000256" key="19">
    <source>
        <dbReference type="SAM" id="Phobius"/>
    </source>
</evidence>
<proteinExistence type="inferred from homology"/>
<dbReference type="InterPro" id="IPR036945">
    <property type="entry name" value="DAGK_sf"/>
</dbReference>
<protein>
    <submittedName>
        <fullName evidence="20">Diacylglycerol kinase family protein</fullName>
    </submittedName>
</protein>
<evidence type="ECO:0000256" key="17">
    <source>
        <dbReference type="PIRSR" id="PIRSR600829-3"/>
    </source>
</evidence>
<evidence type="ECO:0000256" key="5">
    <source>
        <dbReference type="ARBA" id="ARBA00022679"/>
    </source>
</evidence>
<dbReference type="GO" id="GO:0008654">
    <property type="term" value="P:phospholipid biosynthetic process"/>
    <property type="evidence" value="ECO:0007669"/>
    <property type="project" value="UniProtKB-KW"/>
</dbReference>
<dbReference type="InterPro" id="IPR033717">
    <property type="entry name" value="UDPK"/>
</dbReference>
<evidence type="ECO:0000256" key="18">
    <source>
        <dbReference type="PIRSR" id="PIRSR600829-4"/>
    </source>
</evidence>
<feature type="binding site" evidence="16">
    <location>
        <position position="100"/>
    </location>
    <ligand>
        <name>substrate</name>
    </ligand>
</feature>
<evidence type="ECO:0000256" key="13">
    <source>
        <dbReference type="ARBA" id="ARBA00023209"/>
    </source>
</evidence>
<keyword evidence="14" id="KW-1208">Phospholipid metabolism</keyword>
<name>A0A7C9JD72_9BACT</name>
<evidence type="ECO:0000256" key="8">
    <source>
        <dbReference type="ARBA" id="ARBA00022777"/>
    </source>
</evidence>
<dbReference type="AlphaFoldDB" id="A0A7C9JD72"/>
<feature type="transmembrane region" description="Helical" evidence="19">
    <location>
        <begin position="127"/>
        <end position="152"/>
    </location>
</feature>
<dbReference type="PANTHER" id="PTHR34299">
    <property type="entry name" value="DIACYLGLYCEROL KINASE"/>
    <property type="match status" value="1"/>
</dbReference>
<comment type="similarity">
    <text evidence="2">Belongs to the bacterial diacylglycerol kinase family.</text>
</comment>
<sequence>MGSDPRRRDADGGFCACEDASGAEPFVRNERSKRDHQGFSLGQAFLCAAKGVGCALLSQRNFRIHLVVAVLVVVAGLVLQVGPASMAVLVVCIALVMAAECMNTAVEAVVDLVSPGYHDLARRAKDCAAGAVLLCAAGSVAAGLLVFVPALMERL</sequence>
<evidence type="ECO:0000256" key="6">
    <source>
        <dbReference type="ARBA" id="ARBA00022692"/>
    </source>
</evidence>
<keyword evidence="8 20" id="KW-0418">Kinase</keyword>
<evidence type="ECO:0000256" key="7">
    <source>
        <dbReference type="ARBA" id="ARBA00022741"/>
    </source>
</evidence>
<feature type="active site" description="Proton acceptor" evidence="15">
    <location>
        <position position="100"/>
    </location>
</feature>
<evidence type="ECO:0000256" key="11">
    <source>
        <dbReference type="ARBA" id="ARBA00023098"/>
    </source>
</evidence>
<dbReference type="InterPro" id="IPR000829">
    <property type="entry name" value="DAGK"/>
</dbReference>
<evidence type="ECO:0000256" key="10">
    <source>
        <dbReference type="ARBA" id="ARBA00022989"/>
    </source>
</evidence>
<keyword evidence="13" id="KW-0594">Phospholipid biosynthesis</keyword>
<gene>
    <name evidence="20" type="ORF">D1639_04065</name>
</gene>
<reference evidence="20" key="1">
    <citation type="submission" date="2018-08" db="EMBL/GenBank/DDBJ databases">
        <title>Murine metabolic-syndrome-specific gut microbial biobank.</title>
        <authorList>
            <person name="Liu C."/>
        </authorList>
    </citation>
    <scope>NUCLEOTIDE SEQUENCE [LARGE SCALE GENOMIC DNA]</scope>
    <source>
        <strain evidence="20">Z82</strain>
    </source>
</reference>
<evidence type="ECO:0000256" key="2">
    <source>
        <dbReference type="ARBA" id="ARBA00005967"/>
    </source>
</evidence>
<dbReference type="GO" id="GO:0005524">
    <property type="term" value="F:ATP binding"/>
    <property type="evidence" value="ECO:0007669"/>
    <property type="project" value="UniProtKB-KW"/>
</dbReference>
<dbReference type="CDD" id="cd14265">
    <property type="entry name" value="UDPK_IM_like"/>
    <property type="match status" value="1"/>
</dbReference>
<comment type="caution">
    <text evidence="20">The sequence shown here is derived from an EMBL/GenBank/DDBJ whole genome shotgun (WGS) entry which is preliminary data.</text>
</comment>
<dbReference type="GO" id="GO:0005886">
    <property type="term" value="C:plasma membrane"/>
    <property type="evidence" value="ECO:0007669"/>
    <property type="project" value="UniProtKB-SubCell"/>
</dbReference>
<feature type="binding site" evidence="17">
    <location>
        <position position="107"/>
    </location>
    <ligand>
        <name>ATP</name>
        <dbReference type="ChEBI" id="CHEBI:30616"/>
    </ligand>
</feature>
<dbReference type="PROSITE" id="PS01069">
    <property type="entry name" value="DAGK_PROKAR"/>
    <property type="match status" value="1"/>
</dbReference>
<comment type="cofactor">
    <cofactor evidence="18">
        <name>Mg(2+)</name>
        <dbReference type="ChEBI" id="CHEBI:18420"/>
    </cofactor>
    <text evidence="18">Mn(2+), Zn(2+), Cd(2+) and Co(2+) support activity to lesser extents.</text>
</comment>